<feature type="domain" description="Methionyl/Valyl/Leucyl/Isoleucyl-tRNA synthetase anticodon-binding" evidence="13">
    <location>
        <begin position="699"/>
        <end position="835"/>
    </location>
</feature>
<evidence type="ECO:0000313" key="14">
    <source>
        <dbReference type="EMBL" id="TGY61708.1"/>
    </source>
</evidence>
<keyword evidence="10" id="KW-0479">Metal-binding</keyword>
<sequence>MANQYKKTTNLPKTGFPMRAGLASSEPRRLAKWEENDVYELARSQNEGHETFVLHDGPPYANGPIHLGHALNKIIKDFINRYQIMQGRQIAYVPGWDCHGQPIEHKVEEHLGTKKFNETDPYDIRQLCRRFAVENIDLQKAGFRRLGVLGDWAHPYLTLSNTHDAADIEVFKKIWDSGAIYRGRKPVHWCTHCHTALAEAEIEYADVTGPSIYVGYAMKERPEGLESIEEPLYVMIWTTTPWTLPANAAVAMKPEAIYTAIKHDGKAYIVLADLAQKVCEVAGWDLDYVEVNGKPWQAVSHELEGLTYAQPIFDDVTCKVILADYVGTEDGTGIVHIAPGHGADDFYVGVENDVPIIMPVDDDGRFYQGDTYGTGGPWSGMEVTEANPKIIQWLDERGVLVHAGKITHSYPHCWRCKNPVIFRATEQWFVSMDDTHLRDNALDAIEHDVRWYPAHSAKRIYSMIEGRPDWCISRQRVWGVPIPAFTCADCGATVMNDATLDAVIRLFNEKGSDAWFMEDPSEYLGDADVCPECGGHHLKANKDILDVWWDSGVSHTAVLQSRPELRFPADLYVEGSDQHRGWFQSSLLTSMGAYGCPPFKGVLTNGFTLDGQGRKMSKSLGNTIDPGEVCDSLGAEIVRLWVASIDATTDMPCDKQILERVSDAYRRFRNTFRFLLGELEGQFDPAVDGIPFNELTAYDRMTLARLAQVHQKVSDAYADYRFNLVYRTLYDYVITELSNGYLNATKDRMYCDAADSVTRRSCQTVWYEILSMLLRDLQPILAYTTDEVLEYVPVAMREGKDFAALLSWYEAPTLDQDETLLAAYNALLEVRSAYTKAYEEALASEVITEKTTQATKAHVVLPQDDPAMKSLYEVMGGDLAEPLVCSQVQVSFGPELSVTVEPAAGEKCPRCWNWRELGEDGLCDRCHEALDAEQGEE</sequence>
<dbReference type="InterPro" id="IPR001412">
    <property type="entry name" value="aa-tRNA-synth_I_CS"/>
</dbReference>
<feature type="short sequence motif" description="'HIGH' region" evidence="10">
    <location>
        <begin position="59"/>
        <end position="69"/>
    </location>
</feature>
<keyword evidence="10" id="KW-0862">Zinc</keyword>
<evidence type="ECO:0000259" key="13">
    <source>
        <dbReference type="Pfam" id="PF08264"/>
    </source>
</evidence>
<evidence type="ECO:0000256" key="4">
    <source>
        <dbReference type="ARBA" id="ARBA00022741"/>
    </source>
</evidence>
<dbReference type="InterPro" id="IPR050081">
    <property type="entry name" value="Ile-tRNA_ligase"/>
</dbReference>
<dbReference type="InterPro" id="IPR009080">
    <property type="entry name" value="tRNAsynth_Ia_anticodon-bd"/>
</dbReference>
<dbReference type="InterPro" id="IPR023585">
    <property type="entry name" value="Ile-tRNA-ligase_type1"/>
</dbReference>
<dbReference type="GO" id="GO:0004822">
    <property type="term" value="F:isoleucine-tRNA ligase activity"/>
    <property type="evidence" value="ECO:0007669"/>
    <property type="project" value="UniProtKB-UniRule"/>
</dbReference>
<dbReference type="Gene3D" id="1.10.10.830">
    <property type="entry name" value="Ile-tRNA synthetase CP2 domain-like"/>
    <property type="match status" value="1"/>
</dbReference>
<evidence type="ECO:0000256" key="2">
    <source>
        <dbReference type="ARBA" id="ARBA00022490"/>
    </source>
</evidence>
<feature type="binding site" evidence="10">
    <location>
        <position position="574"/>
    </location>
    <ligand>
        <name>L-isoleucyl-5'-AMP</name>
        <dbReference type="ChEBI" id="CHEBI:178002"/>
    </ligand>
</feature>
<evidence type="ECO:0000256" key="6">
    <source>
        <dbReference type="ARBA" id="ARBA00022917"/>
    </source>
</evidence>
<dbReference type="Pfam" id="PF00133">
    <property type="entry name" value="tRNA-synt_1"/>
    <property type="match status" value="1"/>
</dbReference>
<gene>
    <name evidence="10 14" type="primary">ileS</name>
    <name evidence="14" type="ORF">E5334_06795</name>
</gene>
<dbReference type="Gene3D" id="1.10.730.20">
    <property type="match status" value="1"/>
</dbReference>
<evidence type="ECO:0000256" key="11">
    <source>
        <dbReference type="SAM" id="MobiDB-lite"/>
    </source>
</evidence>
<dbReference type="SUPFAM" id="SSF50677">
    <property type="entry name" value="ValRS/IleRS/LeuRS editing domain"/>
    <property type="match status" value="1"/>
</dbReference>
<dbReference type="GO" id="GO:0008270">
    <property type="term" value="F:zinc ion binding"/>
    <property type="evidence" value="ECO:0007669"/>
    <property type="project" value="UniProtKB-UniRule"/>
</dbReference>
<feature type="domain" description="Aminoacyl-tRNA synthetase class Ia" evidence="12">
    <location>
        <begin position="29"/>
        <end position="651"/>
    </location>
</feature>
<feature type="binding site" evidence="10">
    <location>
        <position position="618"/>
    </location>
    <ligand>
        <name>ATP</name>
        <dbReference type="ChEBI" id="CHEBI:30616"/>
    </ligand>
</feature>
<evidence type="ECO:0000259" key="12">
    <source>
        <dbReference type="Pfam" id="PF00133"/>
    </source>
</evidence>
<keyword evidence="2 10" id="KW-0963">Cytoplasm</keyword>
<evidence type="ECO:0000256" key="5">
    <source>
        <dbReference type="ARBA" id="ARBA00022840"/>
    </source>
</evidence>
<keyword evidence="6 10" id="KW-0648">Protein biosynthesis</keyword>
<dbReference type="PRINTS" id="PR00984">
    <property type="entry name" value="TRNASYNTHILE"/>
</dbReference>
<organism evidence="14 15">
    <name type="scientific">Muricaecibacterium torontonense</name>
    <dbReference type="NCBI Taxonomy" id="3032871"/>
    <lineage>
        <taxon>Bacteria</taxon>
        <taxon>Bacillati</taxon>
        <taxon>Actinomycetota</taxon>
        <taxon>Coriobacteriia</taxon>
        <taxon>Coriobacteriales</taxon>
        <taxon>Atopobiaceae</taxon>
        <taxon>Muricaecibacterium</taxon>
    </lineage>
</organism>
<comment type="subunit">
    <text evidence="10">Monomer.</text>
</comment>
<feature type="short sequence motif" description="'KMSKS' region" evidence="10">
    <location>
        <begin position="615"/>
        <end position="619"/>
    </location>
</feature>
<dbReference type="CDD" id="cd07960">
    <property type="entry name" value="Anticodon_Ia_Ile_BEm"/>
    <property type="match status" value="1"/>
</dbReference>
<feature type="binding site" evidence="10">
    <location>
        <position position="926"/>
    </location>
    <ligand>
        <name>Zn(2+)</name>
        <dbReference type="ChEBI" id="CHEBI:29105"/>
    </ligand>
</feature>
<dbReference type="SUPFAM" id="SSF47323">
    <property type="entry name" value="Anticodon-binding domain of a subclass of class I aminoacyl-tRNA synthetases"/>
    <property type="match status" value="1"/>
</dbReference>
<dbReference type="Gene3D" id="3.40.50.620">
    <property type="entry name" value="HUPs"/>
    <property type="match status" value="2"/>
</dbReference>
<dbReference type="InterPro" id="IPR013155">
    <property type="entry name" value="M/V/L/I-tRNA-synth_anticd-bd"/>
</dbReference>
<reference evidence="14 15" key="1">
    <citation type="submission" date="2019-04" db="EMBL/GenBank/DDBJ databases">
        <title>Microbes associate with the intestines of laboratory mice.</title>
        <authorList>
            <person name="Navarre W."/>
            <person name="Wong E."/>
            <person name="Huang K."/>
            <person name="Tropini C."/>
            <person name="Ng K."/>
            <person name="Yu B."/>
        </authorList>
    </citation>
    <scope>NUCLEOTIDE SEQUENCE [LARGE SCALE GENOMIC DNA]</scope>
    <source>
        <strain evidence="14 15">NM07_P-09</strain>
    </source>
</reference>
<name>A0A4S2EYV0_9ACTN</name>
<dbReference type="EC" id="6.1.1.5" evidence="10"/>
<dbReference type="InterPro" id="IPR002301">
    <property type="entry name" value="Ile-tRNA-ligase"/>
</dbReference>
<comment type="similarity">
    <text evidence="1 10">Belongs to the class-I aminoacyl-tRNA synthetase family. IleS type 1 subfamily.</text>
</comment>
<dbReference type="GO" id="GO:0000049">
    <property type="term" value="F:tRNA binding"/>
    <property type="evidence" value="ECO:0007669"/>
    <property type="project" value="InterPro"/>
</dbReference>
<comment type="caution">
    <text evidence="14">The sequence shown here is derived from an EMBL/GenBank/DDBJ whole genome shotgun (WGS) entry which is preliminary data.</text>
</comment>
<feature type="binding site" evidence="10">
    <location>
        <position position="908"/>
    </location>
    <ligand>
        <name>Zn(2+)</name>
        <dbReference type="ChEBI" id="CHEBI:29105"/>
    </ligand>
</feature>
<dbReference type="Gene3D" id="3.90.740.10">
    <property type="entry name" value="Valyl/Leucyl/Isoleucyl-tRNA synthetase, editing domain"/>
    <property type="match status" value="1"/>
</dbReference>
<dbReference type="InterPro" id="IPR014729">
    <property type="entry name" value="Rossmann-like_a/b/a_fold"/>
</dbReference>
<dbReference type="GO" id="GO:0006428">
    <property type="term" value="P:isoleucyl-tRNA aminoacylation"/>
    <property type="evidence" value="ECO:0007669"/>
    <property type="project" value="UniProtKB-UniRule"/>
</dbReference>
<dbReference type="PANTHER" id="PTHR42765:SF1">
    <property type="entry name" value="ISOLEUCINE--TRNA LIGASE, MITOCHONDRIAL"/>
    <property type="match status" value="1"/>
</dbReference>
<feature type="binding site" evidence="10">
    <location>
        <position position="923"/>
    </location>
    <ligand>
        <name>Zn(2+)</name>
        <dbReference type="ChEBI" id="CHEBI:29105"/>
    </ligand>
</feature>
<dbReference type="Pfam" id="PF08264">
    <property type="entry name" value="Anticodon_1"/>
    <property type="match status" value="1"/>
</dbReference>
<proteinExistence type="inferred from homology"/>
<keyword evidence="3 10" id="KW-0436">Ligase</keyword>
<feature type="region of interest" description="Disordered" evidence="11">
    <location>
        <begin position="1"/>
        <end position="23"/>
    </location>
</feature>
<keyword evidence="15" id="KW-1185">Reference proteome</keyword>
<dbReference type="NCBIfam" id="TIGR00392">
    <property type="entry name" value="ileS"/>
    <property type="match status" value="1"/>
</dbReference>
<keyword evidence="5 10" id="KW-0067">ATP-binding</keyword>
<dbReference type="GO" id="GO:0002161">
    <property type="term" value="F:aminoacyl-tRNA deacylase activity"/>
    <property type="evidence" value="ECO:0007669"/>
    <property type="project" value="InterPro"/>
</dbReference>
<evidence type="ECO:0000256" key="10">
    <source>
        <dbReference type="HAMAP-Rule" id="MF_02002"/>
    </source>
</evidence>
<feature type="binding site" evidence="10">
    <location>
        <position position="911"/>
    </location>
    <ligand>
        <name>Zn(2+)</name>
        <dbReference type="ChEBI" id="CHEBI:29105"/>
    </ligand>
</feature>
<keyword evidence="4 10" id="KW-0547">Nucleotide-binding</keyword>
<dbReference type="Proteomes" id="UP000310263">
    <property type="component" value="Unassembled WGS sequence"/>
</dbReference>
<evidence type="ECO:0000256" key="3">
    <source>
        <dbReference type="ARBA" id="ARBA00022598"/>
    </source>
</evidence>
<dbReference type="GO" id="GO:0005524">
    <property type="term" value="F:ATP binding"/>
    <property type="evidence" value="ECO:0007669"/>
    <property type="project" value="UniProtKB-UniRule"/>
</dbReference>
<comment type="function">
    <text evidence="8 10">Catalyzes the attachment of isoleucine to tRNA(Ile). As IleRS can inadvertently accommodate and process structurally similar amino acids such as valine, to avoid such errors it has two additional distinct tRNA(Ile)-dependent editing activities. One activity is designated as 'pretransfer' editing and involves the hydrolysis of activated Val-AMP. The other activity is designated 'posttransfer' editing and involves deacylation of mischarged Val-tRNA(Ile).</text>
</comment>
<dbReference type="GO" id="GO:0005829">
    <property type="term" value="C:cytosol"/>
    <property type="evidence" value="ECO:0007669"/>
    <property type="project" value="TreeGrafter"/>
</dbReference>
<evidence type="ECO:0000313" key="15">
    <source>
        <dbReference type="Proteomes" id="UP000310263"/>
    </source>
</evidence>
<protein>
    <recommendedName>
        <fullName evidence="10">Isoleucine--tRNA ligase</fullName>
        <ecNumber evidence="10">6.1.1.5</ecNumber>
    </recommendedName>
    <alternativeName>
        <fullName evidence="10">Isoleucyl-tRNA synthetase</fullName>
        <shortName evidence="10">IleRS</shortName>
    </alternativeName>
</protein>
<dbReference type="InterPro" id="IPR033708">
    <property type="entry name" value="Anticodon_Ile_BEm"/>
</dbReference>
<dbReference type="InterPro" id="IPR009008">
    <property type="entry name" value="Val/Leu/Ile-tRNA-synth_edit"/>
</dbReference>
<comment type="domain">
    <text evidence="10">IleRS has two distinct active sites: one for aminoacylation and one for editing. The misactivated valine is translocated from the active site to the editing site, which sterically excludes the correctly activated isoleucine. The single editing site contains two valyl binding pockets, one specific for each substrate (Val-AMP or Val-tRNA(Ile)).</text>
</comment>
<dbReference type="RefSeq" id="WP_136012841.1">
    <property type="nucleotide sequence ID" value="NZ_SRYE01000004.1"/>
</dbReference>
<dbReference type="SUPFAM" id="SSF52374">
    <property type="entry name" value="Nucleotidylyl transferase"/>
    <property type="match status" value="1"/>
</dbReference>
<feature type="compositionally biased region" description="Polar residues" evidence="11">
    <location>
        <begin position="1"/>
        <end position="12"/>
    </location>
</feature>
<dbReference type="OrthoDB" id="9810365at2"/>
<dbReference type="AlphaFoldDB" id="A0A4S2EYV0"/>
<accession>A0A4S2EYV0</accession>
<keyword evidence="7 10" id="KW-0030">Aminoacyl-tRNA synthetase</keyword>
<dbReference type="PANTHER" id="PTHR42765">
    <property type="entry name" value="SOLEUCYL-TRNA SYNTHETASE"/>
    <property type="match status" value="1"/>
</dbReference>
<dbReference type="EMBL" id="SRYE01000004">
    <property type="protein sequence ID" value="TGY61708.1"/>
    <property type="molecule type" value="Genomic_DNA"/>
</dbReference>
<dbReference type="InterPro" id="IPR002300">
    <property type="entry name" value="aa-tRNA-synth_Ia"/>
</dbReference>
<evidence type="ECO:0000256" key="1">
    <source>
        <dbReference type="ARBA" id="ARBA00006887"/>
    </source>
</evidence>
<comment type="catalytic activity">
    <reaction evidence="9 10">
        <text>tRNA(Ile) + L-isoleucine + ATP = L-isoleucyl-tRNA(Ile) + AMP + diphosphate</text>
        <dbReference type="Rhea" id="RHEA:11060"/>
        <dbReference type="Rhea" id="RHEA-COMP:9666"/>
        <dbReference type="Rhea" id="RHEA-COMP:9695"/>
        <dbReference type="ChEBI" id="CHEBI:30616"/>
        <dbReference type="ChEBI" id="CHEBI:33019"/>
        <dbReference type="ChEBI" id="CHEBI:58045"/>
        <dbReference type="ChEBI" id="CHEBI:78442"/>
        <dbReference type="ChEBI" id="CHEBI:78528"/>
        <dbReference type="ChEBI" id="CHEBI:456215"/>
        <dbReference type="EC" id="6.1.1.5"/>
    </reaction>
</comment>
<evidence type="ECO:0000256" key="8">
    <source>
        <dbReference type="ARBA" id="ARBA00025217"/>
    </source>
</evidence>
<dbReference type="PROSITE" id="PS00178">
    <property type="entry name" value="AA_TRNA_LIGASE_I"/>
    <property type="match status" value="1"/>
</dbReference>
<comment type="subcellular location">
    <subcellularLocation>
        <location evidence="10">Cytoplasm</location>
    </subcellularLocation>
</comment>
<dbReference type="HAMAP" id="MF_02002">
    <property type="entry name" value="Ile_tRNA_synth_type1"/>
    <property type="match status" value="1"/>
</dbReference>
<comment type="cofactor">
    <cofactor evidence="10">
        <name>Zn(2+)</name>
        <dbReference type="ChEBI" id="CHEBI:29105"/>
    </cofactor>
    <text evidence="10">Binds 1 zinc ion per subunit.</text>
</comment>
<evidence type="ECO:0000256" key="9">
    <source>
        <dbReference type="ARBA" id="ARBA00048359"/>
    </source>
</evidence>
<evidence type="ECO:0000256" key="7">
    <source>
        <dbReference type="ARBA" id="ARBA00023146"/>
    </source>
</evidence>